<sequence>MSEEKCCVCSTSMQPIFKGCVLQRHQVTYFQCADCGFLRTQNPTWLNEAYSSAIARSDTGLVVRNLQIARHLACVLDAFFEPDGRFLDTAGGTGLLTRLMRDTGFDFWWEDPYCENVMAAGFEVAPAASDFEAVTAFEALEHMVNPMEFIKDSLSRSRTKTLIFSTELYAPPKPRKHWWYLAQSTGQHISFFTRKTMETIAVHHGLNFYSQGLIHMLTEKSIDPKRYRKTMRRVDRGLYDKVAMRMHGLTQADHERMIQQAVSAPAIQTSGA</sequence>
<accession>A0A383XPP5</accession>
<dbReference type="GO" id="GO:0032259">
    <property type="term" value="P:methylation"/>
    <property type="evidence" value="ECO:0007669"/>
    <property type="project" value="UniProtKB-KW"/>
</dbReference>
<protein>
    <submittedName>
        <fullName evidence="1">Methyltransferase type 11</fullName>
    </submittedName>
</protein>
<organism evidence="1 2">
    <name type="scientific">Abyssibacter profundi</name>
    <dbReference type="NCBI Taxonomy" id="2182787"/>
    <lineage>
        <taxon>Bacteria</taxon>
        <taxon>Pseudomonadati</taxon>
        <taxon>Pseudomonadota</taxon>
        <taxon>Gammaproteobacteria</taxon>
        <taxon>Chromatiales</taxon>
        <taxon>Oceanococcaceae</taxon>
        <taxon>Abyssibacter</taxon>
    </lineage>
</organism>
<dbReference type="AlphaFoldDB" id="A0A383XPP5"/>
<dbReference type="Pfam" id="PF13489">
    <property type="entry name" value="Methyltransf_23"/>
    <property type="match status" value="1"/>
</dbReference>
<evidence type="ECO:0000313" key="2">
    <source>
        <dbReference type="Proteomes" id="UP000251800"/>
    </source>
</evidence>
<dbReference type="EMBL" id="QEQK01000022">
    <property type="protein sequence ID" value="PWN54599.1"/>
    <property type="molecule type" value="Genomic_DNA"/>
</dbReference>
<dbReference type="RefSeq" id="WP_109721666.1">
    <property type="nucleotide sequence ID" value="NZ_QEQK01000022.1"/>
</dbReference>
<evidence type="ECO:0000313" key="1">
    <source>
        <dbReference type="EMBL" id="PWN54599.1"/>
    </source>
</evidence>
<keyword evidence="1" id="KW-0489">Methyltransferase</keyword>
<dbReference type="OrthoDB" id="9791944at2"/>
<name>A0A383XPP5_9GAMM</name>
<dbReference type="InterPro" id="IPR029063">
    <property type="entry name" value="SAM-dependent_MTases_sf"/>
</dbReference>
<keyword evidence="1" id="KW-0808">Transferase</keyword>
<reference evidence="1 2" key="1">
    <citation type="submission" date="2018-05" db="EMBL/GenBank/DDBJ databases">
        <title>Abyssibacter profundi OUC007T gen. nov., sp. nov, a marine bacterium isolated from seawater of the Mariana Trench.</title>
        <authorList>
            <person name="Zhou S."/>
        </authorList>
    </citation>
    <scope>NUCLEOTIDE SEQUENCE [LARGE SCALE GENOMIC DNA]</scope>
    <source>
        <strain evidence="1 2">OUC007</strain>
    </source>
</reference>
<proteinExistence type="predicted"/>
<dbReference type="GO" id="GO:0008168">
    <property type="term" value="F:methyltransferase activity"/>
    <property type="evidence" value="ECO:0007669"/>
    <property type="project" value="UniProtKB-KW"/>
</dbReference>
<dbReference type="Proteomes" id="UP000251800">
    <property type="component" value="Unassembled WGS sequence"/>
</dbReference>
<keyword evidence="2" id="KW-1185">Reference proteome</keyword>
<dbReference type="Gene3D" id="3.40.50.150">
    <property type="entry name" value="Vaccinia Virus protein VP39"/>
    <property type="match status" value="1"/>
</dbReference>
<comment type="caution">
    <text evidence="1">The sequence shown here is derived from an EMBL/GenBank/DDBJ whole genome shotgun (WGS) entry which is preliminary data.</text>
</comment>
<gene>
    <name evidence="1" type="ORF">DEH80_16705</name>
</gene>
<dbReference type="SUPFAM" id="SSF53335">
    <property type="entry name" value="S-adenosyl-L-methionine-dependent methyltransferases"/>
    <property type="match status" value="1"/>
</dbReference>